<dbReference type="AlphaFoldDB" id="A0A1S3XX21"/>
<name>A0A1S3XX21_TOBAC</name>
<reference evidence="1" key="1">
    <citation type="submission" date="2025-08" db="UniProtKB">
        <authorList>
            <consortium name="RefSeq"/>
        </authorList>
    </citation>
    <scope>IDENTIFICATION</scope>
</reference>
<protein>
    <submittedName>
        <fullName evidence="1">Uncharacterized mitochondrial protein AtMg00810-like</fullName>
    </submittedName>
</protein>
<dbReference type="OrthoDB" id="412581at2759"/>
<sequence>MKPVHSPLDPNCKLTAEFGELLPDPTIYRHLVGKLNYLTHTRPDLSFAVQHLSQYMQQPRRPHFESAIHCLRYLLSTPSFGLFLNSDPSLQLLAFCDCRDSRHSVSGFFISLRGSLISWKSKKQPPMSLSSAEVEYRSMCRVVADITWLVRLLSDLTVKPSLPVSLHSDSKAAIHIAKNPVFHERTKHVDLDCHFVRQQFLAGLISLSFIPSSS</sequence>
<gene>
    <name evidence="1" type="primary">LOC107769547</name>
</gene>
<dbReference type="PANTHER" id="PTHR11439">
    <property type="entry name" value="GAG-POL-RELATED RETROTRANSPOSON"/>
    <property type="match status" value="1"/>
</dbReference>
<organism evidence="1">
    <name type="scientific">Nicotiana tabacum</name>
    <name type="common">Common tobacco</name>
    <dbReference type="NCBI Taxonomy" id="4097"/>
    <lineage>
        <taxon>Eukaryota</taxon>
        <taxon>Viridiplantae</taxon>
        <taxon>Streptophyta</taxon>
        <taxon>Embryophyta</taxon>
        <taxon>Tracheophyta</taxon>
        <taxon>Spermatophyta</taxon>
        <taxon>Magnoliopsida</taxon>
        <taxon>eudicotyledons</taxon>
        <taxon>Gunneridae</taxon>
        <taxon>Pentapetalae</taxon>
        <taxon>asterids</taxon>
        <taxon>lamiids</taxon>
        <taxon>Solanales</taxon>
        <taxon>Solanaceae</taxon>
        <taxon>Nicotianoideae</taxon>
        <taxon>Nicotianeae</taxon>
        <taxon>Nicotiana</taxon>
    </lineage>
</organism>
<accession>A0A1S3XX21</accession>
<evidence type="ECO:0000313" key="1">
    <source>
        <dbReference type="RefSeq" id="XP_016444257.1"/>
    </source>
</evidence>
<dbReference type="PANTHER" id="PTHR11439:SF498">
    <property type="entry name" value="DNAK FAMILY PROTEIN"/>
    <property type="match status" value="1"/>
</dbReference>
<dbReference type="PaxDb" id="4097-A0A1S3XX21"/>
<dbReference type="RefSeq" id="XP_016444257.1">
    <property type="nucleotide sequence ID" value="XM_016588771.1"/>
</dbReference>
<dbReference type="CDD" id="cd09272">
    <property type="entry name" value="RNase_HI_RT_Ty1"/>
    <property type="match status" value="1"/>
</dbReference>
<dbReference type="InterPro" id="IPR043502">
    <property type="entry name" value="DNA/RNA_pol_sf"/>
</dbReference>
<dbReference type="STRING" id="4097.A0A1S3XX21"/>
<dbReference type="KEGG" id="nta:107769547"/>
<dbReference type="OMA" id="FESAIHC"/>
<dbReference type="SUPFAM" id="SSF56672">
    <property type="entry name" value="DNA/RNA polymerases"/>
    <property type="match status" value="1"/>
</dbReference>
<proteinExistence type="predicted"/>